<feature type="transmembrane region" description="Helical" evidence="1">
    <location>
        <begin position="37"/>
        <end position="58"/>
    </location>
</feature>
<evidence type="ECO:0000313" key="2">
    <source>
        <dbReference type="EMBL" id="PKU98078.1"/>
    </source>
</evidence>
<protein>
    <recommendedName>
        <fullName evidence="6">Glycosyltransferase</fullName>
    </recommendedName>
</protein>
<feature type="transmembrane region" description="Helical" evidence="1">
    <location>
        <begin position="366"/>
        <end position="384"/>
    </location>
</feature>
<evidence type="ECO:0000256" key="1">
    <source>
        <dbReference type="SAM" id="Phobius"/>
    </source>
</evidence>
<feature type="transmembrane region" description="Helical" evidence="1">
    <location>
        <begin position="639"/>
        <end position="658"/>
    </location>
</feature>
<dbReference type="EMBL" id="PCHB01000005">
    <property type="protein sequence ID" value="PKU98078.1"/>
    <property type="molecule type" value="Genomic_DNA"/>
</dbReference>
<feature type="transmembrane region" description="Helical" evidence="1">
    <location>
        <begin position="390"/>
        <end position="414"/>
    </location>
</feature>
<feature type="transmembrane region" description="Helical" evidence="1">
    <location>
        <begin position="329"/>
        <end position="354"/>
    </location>
</feature>
<dbReference type="EMBL" id="RYVC01000007">
    <property type="protein sequence ID" value="RYQ46959.1"/>
    <property type="molecule type" value="Genomic_DNA"/>
</dbReference>
<evidence type="ECO:0008006" key="6">
    <source>
        <dbReference type="Google" id="ProtNLM"/>
    </source>
</evidence>
<feature type="transmembrane region" description="Helical" evidence="1">
    <location>
        <begin position="493"/>
        <end position="516"/>
    </location>
</feature>
<keyword evidence="1" id="KW-0472">Membrane</keyword>
<name>A0A2N3QY83_9BIFI</name>
<feature type="transmembrane region" description="Helical" evidence="1">
    <location>
        <begin position="231"/>
        <end position="252"/>
    </location>
</feature>
<evidence type="ECO:0000313" key="4">
    <source>
        <dbReference type="Proteomes" id="UP000233783"/>
    </source>
</evidence>
<feature type="transmembrane region" description="Helical" evidence="1">
    <location>
        <begin position="670"/>
        <end position="690"/>
    </location>
</feature>
<evidence type="ECO:0000313" key="3">
    <source>
        <dbReference type="EMBL" id="RYQ46959.1"/>
    </source>
</evidence>
<sequence>MYQLATKKLHADGADRIMHVTSPLPRRARLLRLTRRVLIAVCLVVFVECAWFNLPYVLSIGASGDSVSAHNELGPGLQRTAEGMLKVTDPTTAWLRTQSDGSSEYWRVDPTPMRGIDAALAGPWSDDVVTTVHMRLEAHGVSGPEQSVSPYAPRSLYIRDDATGTTTIWVEETWGALVPIENVRANVRVPFEFDWARVGTMVAVALVVIAFLPGSWLWRTRLDTASKRQRWLFALALAPLAFYTVWHVVWGIRFAAPLRFHTDGGYTYDFDQYGHVADALLHGRLWLDLPVPQELAQAANPYDVAQRDRLFDKGVSPVYWDYAFRDGHWYSYFGVLPSLLLFAPFRVVSSWFVPGGMMLPARCAELLLMFGMAVCSCLLVIRVLKHIVGAVPLATVVLACVAYLIGATAPYLWFRTNFYSIPFAASLLLAAWGLWLWLGAERSDGTLSWPHVAAGAACIAATLGCRPTFALTAVLAFPLFWRHLYVWFHARDWRGLGAWCAWMLVPAAVVVVPVLAYNQLRFGSLFDFGNAYQITVADMTSFRTPWRNVPGTILYYLFLPLRPTGTFPFLEISPTPLPAWSFTEPSIGGLCVLMPLAALAFAVPFLRRRLGALWPTLVTMLALAVVLLVFDSIVGGFGWRYMADFGWLFMLCALPVAARAMQGRRWVRAIVALVVAYAVVVWALSCFVVGRDDMLVVNEPGLYHAVRSWFTLLP</sequence>
<feature type="transmembrane region" description="Helical" evidence="1">
    <location>
        <begin position="421"/>
        <end position="440"/>
    </location>
</feature>
<dbReference type="AlphaFoldDB" id="A0A2N3QY83"/>
<keyword evidence="1" id="KW-1133">Transmembrane helix</keyword>
<reference evidence="3 5" key="2">
    <citation type="submission" date="2018-12" db="EMBL/GenBank/DDBJ databases">
        <title>Unveiling genomic diversity among members of the Bifidobacterium pseudolongum species, a widely distributed gut commensal of the animal kingdom.</title>
        <authorList>
            <person name="Lugli G.A."/>
            <person name="Duranti S."/>
            <person name="Albert K."/>
            <person name="Mancabelli L."/>
            <person name="Napoli S."/>
            <person name="Viappiani A."/>
            <person name="Anzalone R."/>
            <person name="Longhi G."/>
            <person name="Milani C."/>
            <person name="Turroni F."/>
            <person name="Alessandri G."/>
            <person name="Sela D.A."/>
            <person name="Van Sinderen D."/>
            <person name="Ventura M."/>
        </authorList>
    </citation>
    <scope>NUCLEOTIDE SEQUENCE [LARGE SCALE GENOMIC DNA]</scope>
    <source>
        <strain evidence="3 5">1780B</strain>
    </source>
</reference>
<accession>A0A2N3QY83</accession>
<proteinExistence type="predicted"/>
<feature type="transmembrane region" description="Helical" evidence="1">
    <location>
        <begin position="198"/>
        <end position="219"/>
    </location>
</feature>
<feature type="transmembrane region" description="Helical" evidence="1">
    <location>
        <begin position="613"/>
        <end position="633"/>
    </location>
</feature>
<dbReference type="Proteomes" id="UP000292933">
    <property type="component" value="Unassembled WGS sequence"/>
</dbReference>
<reference evidence="2 4" key="1">
    <citation type="submission" date="2017-10" db="EMBL/GenBank/DDBJ databases">
        <title>Bifidobacterium genomics.</title>
        <authorList>
            <person name="Lugli G.A."/>
            <person name="Milani C."/>
            <person name="Mancabelli L."/>
        </authorList>
    </citation>
    <scope>NUCLEOTIDE SEQUENCE [LARGE SCALE GENOMIC DNA]</scope>
    <source>
        <strain evidence="2 4">1744B</strain>
    </source>
</reference>
<organism evidence="2 4">
    <name type="scientific">Bifidobacterium pseudolongum subsp. globosum</name>
    <dbReference type="NCBI Taxonomy" id="1690"/>
    <lineage>
        <taxon>Bacteria</taxon>
        <taxon>Bacillati</taxon>
        <taxon>Actinomycetota</taxon>
        <taxon>Actinomycetes</taxon>
        <taxon>Bifidobacteriales</taxon>
        <taxon>Bifidobacteriaceae</taxon>
        <taxon>Bifidobacterium</taxon>
    </lineage>
</organism>
<dbReference type="Proteomes" id="UP000233783">
    <property type="component" value="Unassembled WGS sequence"/>
</dbReference>
<keyword evidence="1" id="KW-0812">Transmembrane</keyword>
<comment type="caution">
    <text evidence="2">The sequence shown here is derived from an EMBL/GenBank/DDBJ whole genome shotgun (WGS) entry which is preliminary data.</text>
</comment>
<feature type="transmembrane region" description="Helical" evidence="1">
    <location>
        <begin position="452"/>
        <end position="481"/>
    </location>
</feature>
<feature type="transmembrane region" description="Helical" evidence="1">
    <location>
        <begin position="587"/>
        <end position="606"/>
    </location>
</feature>
<gene>
    <name evidence="2" type="ORF">CQR56_0440</name>
    <name evidence="3" type="ORF">PG1780B_0678</name>
</gene>
<evidence type="ECO:0000313" key="5">
    <source>
        <dbReference type="Proteomes" id="UP000292933"/>
    </source>
</evidence>